<keyword evidence="3 8" id="KW-1133">Transmembrane helix</keyword>
<dbReference type="GO" id="GO:0071555">
    <property type="term" value="P:cell wall organization"/>
    <property type="evidence" value="ECO:0007669"/>
    <property type="project" value="UniProtKB-KW"/>
</dbReference>
<sequence length="382" mass="41283">MSGFDGVFGNSPTGYNPPNPSDNGNRFDRPRKRRGRTALIASLTSVVVLLGVGGTAFWAVTAGPLAGVFAPAEDFEGPGTGEVLFTINEGDIGDVIANNLVEAGVIMSFDPFYKLLLEADPQVVFVPGVYTLKLGMSSQQALEALQNSDNLVTVRVVVPEGEVMADILSTISTEAQIPLDEVQAAAADFGAYGLPAEALSLEGFLFPATYEFSPGLSAQEMLQAMVDRCYEALDAAQVAEADRYRVIVFASLVQKESGLKDDFYKVARVFQNRLDQGWNMESDATVAFGTGNTYRVETTSAERADESNPYNTYIHPGLPFAPISNPGDVAIDAVMNPAEGPWMFFVTWNLDTGETIFSETADEHAAGVDIWIAWMDEHPEYQ</sequence>
<dbReference type="Pfam" id="PF02618">
    <property type="entry name" value="YceG"/>
    <property type="match status" value="1"/>
</dbReference>
<keyword evidence="2 8" id="KW-0812">Transmembrane</keyword>
<evidence type="ECO:0000256" key="7">
    <source>
        <dbReference type="SAM" id="MobiDB-lite"/>
    </source>
</evidence>
<dbReference type="PANTHER" id="PTHR30518:SF2">
    <property type="entry name" value="ENDOLYTIC MUREIN TRANSGLYCOSYLASE"/>
    <property type="match status" value="1"/>
</dbReference>
<dbReference type="PANTHER" id="PTHR30518">
    <property type="entry name" value="ENDOLYTIC MUREIN TRANSGLYCOSYLASE"/>
    <property type="match status" value="1"/>
</dbReference>
<dbReference type="EMBL" id="CAEZTD010000046">
    <property type="protein sequence ID" value="CAB4560974.1"/>
    <property type="molecule type" value="Genomic_DNA"/>
</dbReference>
<accession>A0A6J6DCB9</accession>
<feature type="region of interest" description="Disordered" evidence="7">
    <location>
        <begin position="1"/>
        <end position="30"/>
    </location>
</feature>
<keyword evidence="5" id="KW-0456">Lyase</keyword>
<keyword evidence="4 8" id="KW-0472">Membrane</keyword>
<dbReference type="Gene3D" id="3.30.1490.480">
    <property type="entry name" value="Endolytic murein transglycosylase"/>
    <property type="match status" value="1"/>
</dbReference>
<feature type="transmembrane region" description="Helical" evidence="8">
    <location>
        <begin position="38"/>
        <end position="60"/>
    </location>
</feature>
<evidence type="ECO:0000256" key="1">
    <source>
        <dbReference type="ARBA" id="ARBA00022475"/>
    </source>
</evidence>
<gene>
    <name evidence="9" type="ORF">UFOPK1591_00728</name>
</gene>
<evidence type="ECO:0000256" key="3">
    <source>
        <dbReference type="ARBA" id="ARBA00022989"/>
    </source>
</evidence>
<evidence type="ECO:0000256" key="5">
    <source>
        <dbReference type="ARBA" id="ARBA00023239"/>
    </source>
</evidence>
<name>A0A6J6DCB9_9ZZZZ</name>
<protein>
    <submittedName>
        <fullName evidence="9">Unannotated protein</fullName>
    </submittedName>
</protein>
<dbReference type="AlphaFoldDB" id="A0A6J6DCB9"/>
<dbReference type="InterPro" id="IPR003770">
    <property type="entry name" value="MLTG-like"/>
</dbReference>
<dbReference type="HAMAP" id="MF_02065">
    <property type="entry name" value="MltG"/>
    <property type="match status" value="1"/>
</dbReference>
<dbReference type="GO" id="GO:0016829">
    <property type="term" value="F:lyase activity"/>
    <property type="evidence" value="ECO:0007669"/>
    <property type="project" value="UniProtKB-KW"/>
</dbReference>
<evidence type="ECO:0000256" key="6">
    <source>
        <dbReference type="ARBA" id="ARBA00023316"/>
    </source>
</evidence>
<evidence type="ECO:0000256" key="8">
    <source>
        <dbReference type="SAM" id="Phobius"/>
    </source>
</evidence>
<organism evidence="9">
    <name type="scientific">freshwater metagenome</name>
    <dbReference type="NCBI Taxonomy" id="449393"/>
    <lineage>
        <taxon>unclassified sequences</taxon>
        <taxon>metagenomes</taxon>
        <taxon>ecological metagenomes</taxon>
    </lineage>
</organism>
<dbReference type="NCBIfam" id="TIGR00247">
    <property type="entry name" value="endolytic transglycosylase MltG"/>
    <property type="match status" value="1"/>
</dbReference>
<keyword evidence="6" id="KW-0961">Cell wall biogenesis/degradation</keyword>
<evidence type="ECO:0000256" key="4">
    <source>
        <dbReference type="ARBA" id="ARBA00023136"/>
    </source>
</evidence>
<keyword evidence="1" id="KW-1003">Cell membrane</keyword>
<proteinExistence type="inferred from homology"/>
<reference evidence="9" key="1">
    <citation type="submission" date="2020-05" db="EMBL/GenBank/DDBJ databases">
        <authorList>
            <person name="Chiriac C."/>
            <person name="Salcher M."/>
            <person name="Ghai R."/>
            <person name="Kavagutti S V."/>
        </authorList>
    </citation>
    <scope>NUCLEOTIDE SEQUENCE</scope>
</reference>
<evidence type="ECO:0000256" key="2">
    <source>
        <dbReference type="ARBA" id="ARBA00022692"/>
    </source>
</evidence>
<evidence type="ECO:0000313" key="9">
    <source>
        <dbReference type="EMBL" id="CAB4560974.1"/>
    </source>
</evidence>